<dbReference type="GO" id="GO:0016226">
    <property type="term" value="P:iron-sulfur cluster assembly"/>
    <property type="evidence" value="ECO:0007669"/>
    <property type="project" value="InterPro"/>
</dbReference>
<name>A0AAI8Z6X0_9PEZI</name>
<feature type="compositionally biased region" description="Basic and acidic residues" evidence="2">
    <location>
        <begin position="356"/>
        <end position="396"/>
    </location>
</feature>
<feature type="region of interest" description="Disordered" evidence="2">
    <location>
        <begin position="540"/>
        <end position="573"/>
    </location>
</feature>
<sequence>MPLERSYSADVLKSFSNALRDQASYDPEDEEVVGMIQELLETRIRPAIQEDGGDIEFRGFHDGSQRRTAISIPSKHSIGLDLADAAVPEGKLYSIPLSAVGLSQTVERSDTTECGFTGPTEFDPPPSMPVPVHRSIVSGDRKRPKSRDVVDVALLCSRLEAHKREQDAARVRKEKREAVRNGRYVPRSAAKSFAATTSLSMKDVTNLVKERKHQSDTVLITAEPLSIDGKMCIPSEQLYSALKGSSQTERAVRMGIMGEAIDENVPDPSPSTQCNTINPSTRHSTTSVGRRDGSPAKSIKSQKSNKSTKSNVPTLAERRGSPKVAELVLSMEKKMEYAKMPETQILADFEGWDTTEAEKRHSEASVRKDSLELERRRASVKSEKPSSIKAEPKRDATIPAANDNNPKPRSNSPGRSVFGRRRPSSDRGARVRAAKPSNASPARGRPQYRPGDAAKRRSCHDSADYRALSLQAFQFQEGRVSKFREKESHEGTIPELEELDPKSRPKMAAQDRPDWCQRSQNGDDMWRTLNFLPKMLPERKEKSSWKGSAVEANGMTPPALGREMPRKLSGTPNDHLIADAVAIIQRQKRDSRREGLFGLFKGL</sequence>
<evidence type="ECO:0000256" key="2">
    <source>
        <dbReference type="SAM" id="MobiDB-lite"/>
    </source>
</evidence>
<accession>A0AAI8Z6X0</accession>
<dbReference type="Pfam" id="PF01106">
    <property type="entry name" value="NifU"/>
    <property type="match status" value="1"/>
</dbReference>
<gene>
    <name evidence="4" type="ORF">LECACI_7A008725</name>
</gene>
<feature type="region of interest" description="Disordered" evidence="2">
    <location>
        <begin position="476"/>
        <end position="522"/>
    </location>
</feature>
<evidence type="ECO:0000313" key="5">
    <source>
        <dbReference type="Proteomes" id="UP001296104"/>
    </source>
</evidence>
<dbReference type="AlphaFoldDB" id="A0AAI8Z6X0"/>
<reference evidence="4" key="1">
    <citation type="submission" date="2023-11" db="EMBL/GenBank/DDBJ databases">
        <authorList>
            <person name="Alioto T."/>
            <person name="Alioto T."/>
            <person name="Gomez Garrido J."/>
        </authorList>
    </citation>
    <scope>NUCLEOTIDE SEQUENCE</scope>
</reference>
<dbReference type="SUPFAM" id="SSF117916">
    <property type="entry name" value="Fe-S cluster assembly (FSCA) domain-like"/>
    <property type="match status" value="1"/>
</dbReference>
<evidence type="ECO:0000256" key="1">
    <source>
        <dbReference type="ARBA" id="ARBA00006420"/>
    </source>
</evidence>
<comment type="caution">
    <text evidence="4">The sequence shown here is derived from an EMBL/GenBank/DDBJ whole genome shotgun (WGS) entry which is preliminary data.</text>
</comment>
<dbReference type="PANTHER" id="PTHR11178">
    <property type="entry name" value="IRON-SULFUR CLUSTER SCAFFOLD PROTEIN NFU-RELATED"/>
    <property type="match status" value="1"/>
</dbReference>
<evidence type="ECO:0000259" key="3">
    <source>
        <dbReference type="Pfam" id="PF01106"/>
    </source>
</evidence>
<feature type="region of interest" description="Disordered" evidence="2">
    <location>
        <begin position="356"/>
        <end position="460"/>
    </location>
</feature>
<feature type="compositionally biased region" description="Polar residues" evidence="2">
    <location>
        <begin position="270"/>
        <end position="288"/>
    </location>
</feature>
<proteinExistence type="inferred from homology"/>
<feature type="domain" description="NIF system FeS cluster assembly NifU C-terminal" evidence="3">
    <location>
        <begin position="36"/>
        <end position="63"/>
    </location>
</feature>
<comment type="similarity">
    <text evidence="1">Belongs to the NifU family.</text>
</comment>
<feature type="compositionally biased region" description="Basic and acidic residues" evidence="2">
    <location>
        <begin position="479"/>
        <end position="492"/>
    </location>
</feature>
<feature type="compositionally biased region" description="Polar residues" evidence="2">
    <location>
        <begin position="402"/>
        <end position="414"/>
    </location>
</feature>
<dbReference type="EMBL" id="CAVMBE010000088">
    <property type="protein sequence ID" value="CAK4033567.1"/>
    <property type="molecule type" value="Genomic_DNA"/>
</dbReference>
<feature type="compositionally biased region" description="Low complexity" evidence="2">
    <location>
        <begin position="297"/>
        <end position="310"/>
    </location>
</feature>
<dbReference type="Gene3D" id="3.30.300.130">
    <property type="entry name" value="Fe-S cluster assembly (FSCA)"/>
    <property type="match status" value="1"/>
</dbReference>
<dbReference type="Proteomes" id="UP001296104">
    <property type="component" value="Unassembled WGS sequence"/>
</dbReference>
<dbReference type="GO" id="GO:0005739">
    <property type="term" value="C:mitochondrion"/>
    <property type="evidence" value="ECO:0007669"/>
    <property type="project" value="TreeGrafter"/>
</dbReference>
<feature type="compositionally biased region" description="Basic and acidic residues" evidence="2">
    <location>
        <begin position="499"/>
        <end position="515"/>
    </location>
</feature>
<dbReference type="PANTHER" id="PTHR11178:SF1">
    <property type="entry name" value="NFU1 IRON-SULFUR CLUSTER SCAFFOLD HOMOLOG, MITOCHONDRIAL"/>
    <property type="match status" value="1"/>
</dbReference>
<dbReference type="InterPro" id="IPR001075">
    <property type="entry name" value="NIF_FeS_clus_asmbl_NifU_C"/>
</dbReference>
<dbReference type="InterPro" id="IPR034904">
    <property type="entry name" value="FSCA_dom_sf"/>
</dbReference>
<feature type="region of interest" description="Disordered" evidence="2">
    <location>
        <begin position="261"/>
        <end position="321"/>
    </location>
</feature>
<evidence type="ECO:0000313" key="4">
    <source>
        <dbReference type="EMBL" id="CAK4033567.1"/>
    </source>
</evidence>
<dbReference type="GO" id="GO:0005506">
    <property type="term" value="F:iron ion binding"/>
    <property type="evidence" value="ECO:0007669"/>
    <property type="project" value="InterPro"/>
</dbReference>
<keyword evidence="5" id="KW-1185">Reference proteome</keyword>
<organism evidence="4 5">
    <name type="scientific">Lecanosticta acicola</name>
    <dbReference type="NCBI Taxonomy" id="111012"/>
    <lineage>
        <taxon>Eukaryota</taxon>
        <taxon>Fungi</taxon>
        <taxon>Dikarya</taxon>
        <taxon>Ascomycota</taxon>
        <taxon>Pezizomycotina</taxon>
        <taxon>Dothideomycetes</taxon>
        <taxon>Dothideomycetidae</taxon>
        <taxon>Mycosphaerellales</taxon>
        <taxon>Mycosphaerellaceae</taxon>
        <taxon>Lecanosticta</taxon>
    </lineage>
</organism>
<dbReference type="GO" id="GO:0051536">
    <property type="term" value="F:iron-sulfur cluster binding"/>
    <property type="evidence" value="ECO:0007669"/>
    <property type="project" value="InterPro"/>
</dbReference>
<protein>
    <submittedName>
        <fullName evidence="4">Probable HIRA-interacting 5</fullName>
    </submittedName>
</protein>